<organism evidence="1">
    <name type="scientific">Culex pipiens</name>
    <name type="common">House mosquito</name>
    <dbReference type="NCBI Taxonomy" id="7175"/>
    <lineage>
        <taxon>Eukaryota</taxon>
        <taxon>Metazoa</taxon>
        <taxon>Ecdysozoa</taxon>
        <taxon>Arthropoda</taxon>
        <taxon>Hexapoda</taxon>
        <taxon>Insecta</taxon>
        <taxon>Pterygota</taxon>
        <taxon>Neoptera</taxon>
        <taxon>Endopterygota</taxon>
        <taxon>Diptera</taxon>
        <taxon>Nematocera</taxon>
        <taxon>Culicoidea</taxon>
        <taxon>Culicidae</taxon>
        <taxon>Culicinae</taxon>
        <taxon>Culicini</taxon>
        <taxon>Culex</taxon>
        <taxon>Culex</taxon>
    </lineage>
</organism>
<proteinExistence type="predicted"/>
<dbReference type="EMBL" id="HBUE01282978">
    <property type="protein sequence ID" value="CAG6570021.1"/>
    <property type="molecule type" value="Transcribed_RNA"/>
</dbReference>
<dbReference type="AlphaFoldDB" id="A0A8D8GT39"/>
<sequence length="99" mass="11613">MNYGPYGPSPHISLHLHTSRRLVVVAVIHSSSINQFVTYSQPARFVFHPNSRATEDSSNHNWQVVGNIITRRKKIEIEFERNYSRLICRFSQRIGNRKY</sequence>
<name>A0A8D8GT39_CULPI</name>
<reference evidence="1" key="1">
    <citation type="submission" date="2021-05" db="EMBL/GenBank/DDBJ databases">
        <authorList>
            <person name="Alioto T."/>
            <person name="Alioto T."/>
            <person name="Gomez Garrido J."/>
        </authorList>
    </citation>
    <scope>NUCLEOTIDE SEQUENCE</scope>
</reference>
<protein>
    <submittedName>
        <fullName evidence="1">(northern house mosquito) hypothetical protein</fullName>
    </submittedName>
</protein>
<evidence type="ECO:0000313" key="1">
    <source>
        <dbReference type="EMBL" id="CAG6518488.1"/>
    </source>
</evidence>
<accession>A0A8D8GT39</accession>
<dbReference type="EMBL" id="HBUE01177441">
    <property type="protein sequence ID" value="CAG6518488.1"/>
    <property type="molecule type" value="Transcribed_RNA"/>
</dbReference>